<dbReference type="PANTHER" id="PTHR33121">
    <property type="entry name" value="CYCLIC DI-GMP PHOSPHODIESTERASE PDEF"/>
    <property type="match status" value="1"/>
</dbReference>
<dbReference type="InterPro" id="IPR029787">
    <property type="entry name" value="Nucleotide_cyclase"/>
</dbReference>
<proteinExistence type="predicted"/>
<evidence type="ECO:0000313" key="4">
    <source>
        <dbReference type="Proteomes" id="UP001055658"/>
    </source>
</evidence>
<dbReference type="Proteomes" id="UP001055658">
    <property type="component" value="Chromosome"/>
</dbReference>
<dbReference type="CDD" id="cd01949">
    <property type="entry name" value="GGDEF"/>
    <property type="match status" value="1"/>
</dbReference>
<dbReference type="CDD" id="cd00130">
    <property type="entry name" value="PAS"/>
    <property type="match status" value="1"/>
</dbReference>
<dbReference type="SMART" id="SM00267">
    <property type="entry name" value="GGDEF"/>
    <property type="match status" value="1"/>
</dbReference>
<dbReference type="CDD" id="cd01948">
    <property type="entry name" value="EAL"/>
    <property type="match status" value="1"/>
</dbReference>
<dbReference type="PROSITE" id="PS50887">
    <property type="entry name" value="GGDEF"/>
    <property type="match status" value="1"/>
</dbReference>
<dbReference type="InterPro" id="IPR035919">
    <property type="entry name" value="EAL_sf"/>
</dbReference>
<dbReference type="Gene3D" id="3.20.20.450">
    <property type="entry name" value="EAL domain"/>
    <property type="match status" value="1"/>
</dbReference>
<dbReference type="Gene3D" id="3.30.70.270">
    <property type="match status" value="1"/>
</dbReference>
<dbReference type="InterPro" id="IPR043128">
    <property type="entry name" value="Rev_trsase/Diguanyl_cyclase"/>
</dbReference>
<dbReference type="NCBIfam" id="TIGR00254">
    <property type="entry name" value="GGDEF"/>
    <property type="match status" value="1"/>
</dbReference>
<dbReference type="InterPro" id="IPR050706">
    <property type="entry name" value="Cyclic-di-GMP_PDE-like"/>
</dbReference>
<dbReference type="InterPro" id="IPR035965">
    <property type="entry name" value="PAS-like_dom_sf"/>
</dbReference>
<evidence type="ECO:0000259" key="1">
    <source>
        <dbReference type="PROSITE" id="PS50883"/>
    </source>
</evidence>
<reference evidence="3" key="1">
    <citation type="submission" date="2022-02" db="EMBL/GenBank/DDBJ databases">
        <title>Coral-associated bacteria.</title>
        <authorList>
            <person name="Tang K."/>
            <person name="Wang X."/>
        </authorList>
    </citation>
    <scope>NUCLEOTIDE SEQUENCE</scope>
    <source>
        <strain evidence="3">SCSIO 43006</strain>
    </source>
</reference>
<dbReference type="Pfam" id="PF00990">
    <property type="entry name" value="GGDEF"/>
    <property type="match status" value="1"/>
</dbReference>
<dbReference type="EMBL" id="CP092418">
    <property type="protein sequence ID" value="USD21992.1"/>
    <property type="molecule type" value="Genomic_DNA"/>
</dbReference>
<dbReference type="Gene3D" id="3.30.450.20">
    <property type="entry name" value="PAS domain"/>
    <property type="match status" value="1"/>
</dbReference>
<dbReference type="InterPro" id="IPR000014">
    <property type="entry name" value="PAS"/>
</dbReference>
<dbReference type="InterPro" id="IPR001633">
    <property type="entry name" value="EAL_dom"/>
</dbReference>
<dbReference type="RefSeq" id="WP_252084381.1">
    <property type="nucleotide sequence ID" value="NZ_CP092418.1"/>
</dbReference>
<protein>
    <submittedName>
        <fullName evidence="3">EAL domain-containing protein</fullName>
    </submittedName>
</protein>
<dbReference type="SUPFAM" id="SSF55785">
    <property type="entry name" value="PYP-like sensor domain (PAS domain)"/>
    <property type="match status" value="1"/>
</dbReference>
<evidence type="ECO:0000313" key="3">
    <source>
        <dbReference type="EMBL" id="USD21992.1"/>
    </source>
</evidence>
<sequence length="584" mass="64620">MALFDTQSAEYLGLLGELEAQLKPCEQISLQAAEAALGEIADGVIVTDPRGIVQYANPLVSEMSGDLVGLLPGQPVNEGLRLRDSQGTLLPALIPDSPSHEVPSVREVRAFIWRLGENRPPLEVSVQVMALWDAGTLKNYVLVLRDTSAARRVSTRLSWQTSHDALTRLPNRQYFESELQKLLSQCVDKRQHHVLLYLDVYQFKVINDTLGFVAGDQLLVQLVALLQKGLSGADLFARVGSDEFAILLRDCTLEEGGRVVARLRESVQEFSFHWQGNDSRVAISIGVVGVDRFTPSASQLLATANDACCSARDQGRNRIKLFGDSRKALEKRRESTWVAEIHAALREDRLILYRQPVVSLKGERQIHHYEILVRMRGRDGGVISPGLFLPAAERYGLIEEVDRWVIQRVFRYMAQEQLIGIATASYAINISGISLGDDTFADFVLASMSEEGVTPSRVQFEITETSAINNLERALIFIHKLRAAGCSFALDDFGRGVSSLAYLRQLPVDFLKIDGSFVRNMLEDEIDSAMVSTIDHLAKRMGISTIAEYVESPELMDKLCRMGVDYAQGFGIAAASGLPDIGEP</sequence>
<name>A0ABY4VHR1_9GAMM</name>
<gene>
    <name evidence="3" type="ORF">MJO52_02295</name>
</gene>
<dbReference type="PROSITE" id="PS50883">
    <property type="entry name" value="EAL"/>
    <property type="match status" value="1"/>
</dbReference>
<organism evidence="3 4">
    <name type="scientific">Microbulbifer variabilis</name>
    <dbReference type="NCBI Taxonomy" id="266805"/>
    <lineage>
        <taxon>Bacteria</taxon>
        <taxon>Pseudomonadati</taxon>
        <taxon>Pseudomonadota</taxon>
        <taxon>Gammaproteobacteria</taxon>
        <taxon>Cellvibrionales</taxon>
        <taxon>Microbulbiferaceae</taxon>
        <taxon>Microbulbifer</taxon>
    </lineage>
</organism>
<dbReference type="PANTHER" id="PTHR33121:SF23">
    <property type="entry name" value="CYCLIC DI-GMP PHOSPHODIESTERASE PDEB"/>
    <property type="match status" value="1"/>
</dbReference>
<feature type="domain" description="EAL" evidence="1">
    <location>
        <begin position="334"/>
        <end position="584"/>
    </location>
</feature>
<keyword evidence="4" id="KW-1185">Reference proteome</keyword>
<dbReference type="SMART" id="SM00052">
    <property type="entry name" value="EAL"/>
    <property type="match status" value="1"/>
</dbReference>
<dbReference type="InterPro" id="IPR000160">
    <property type="entry name" value="GGDEF_dom"/>
</dbReference>
<accession>A0ABY4VHR1</accession>
<feature type="domain" description="GGDEF" evidence="2">
    <location>
        <begin position="191"/>
        <end position="324"/>
    </location>
</feature>
<dbReference type="SUPFAM" id="SSF141868">
    <property type="entry name" value="EAL domain-like"/>
    <property type="match status" value="1"/>
</dbReference>
<evidence type="ECO:0000259" key="2">
    <source>
        <dbReference type="PROSITE" id="PS50887"/>
    </source>
</evidence>
<dbReference type="SUPFAM" id="SSF55073">
    <property type="entry name" value="Nucleotide cyclase"/>
    <property type="match status" value="1"/>
</dbReference>
<dbReference type="Pfam" id="PF00563">
    <property type="entry name" value="EAL"/>
    <property type="match status" value="1"/>
</dbReference>